<evidence type="ECO:0000313" key="3">
    <source>
        <dbReference type="EMBL" id="CAD8473299.1"/>
    </source>
</evidence>
<keyword evidence="2" id="KW-0732">Signal</keyword>
<feature type="chain" id="PRO_5031275743" evidence="2">
    <location>
        <begin position="20"/>
        <end position="384"/>
    </location>
</feature>
<evidence type="ECO:0000256" key="1">
    <source>
        <dbReference type="SAM" id="MobiDB-lite"/>
    </source>
</evidence>
<name>A0A7S0HF17_9EUKA</name>
<feature type="signal peptide" evidence="2">
    <location>
        <begin position="1"/>
        <end position="19"/>
    </location>
</feature>
<accession>A0A7S0HF17</accession>
<protein>
    <submittedName>
        <fullName evidence="3">Uncharacterized protein</fullName>
    </submittedName>
</protein>
<organism evidence="3">
    <name type="scientific">Phaeocystis antarctica</name>
    <dbReference type="NCBI Taxonomy" id="33657"/>
    <lineage>
        <taxon>Eukaryota</taxon>
        <taxon>Haptista</taxon>
        <taxon>Haptophyta</taxon>
        <taxon>Prymnesiophyceae</taxon>
        <taxon>Phaeocystales</taxon>
        <taxon>Phaeocystaceae</taxon>
        <taxon>Phaeocystis</taxon>
    </lineage>
</organism>
<dbReference type="EMBL" id="HBEP01005903">
    <property type="protein sequence ID" value="CAD8473299.1"/>
    <property type="molecule type" value="Transcribed_RNA"/>
</dbReference>
<gene>
    <name evidence="3" type="ORF">PANT1444_LOCUS3282</name>
</gene>
<evidence type="ECO:0000256" key="2">
    <source>
        <dbReference type="SAM" id="SignalP"/>
    </source>
</evidence>
<feature type="compositionally biased region" description="Pro residues" evidence="1">
    <location>
        <begin position="314"/>
        <end position="338"/>
    </location>
</feature>
<dbReference type="AlphaFoldDB" id="A0A7S0HF17"/>
<sequence>MPSSAVLVWATALFAPVTAVPSIGDRVVAGFRAREQIPLTVSEATDANWTAVAGDPAACDSVSGRRFRLGERLTPTLVFDNTGHLAGLQAAVSDTSFPSYPHSNVRSPPFFSASGDLATSTMSVHFKDPAKLCSAEAADHVAGSIGDRLWANLGTTSAKGADFEIMPLLETELQAGMPQNGFTQGSCFSGMGMHYWRHLDSTSDSACADIGPLLLMYEHGALVAFGFDLVGTKGRVPAVGSVLPTRLGVCPKCAFVGPEIFEFLQYPLTPFFSPENTPTCVSDLKQWDGTTAGAANLTIATSVHFFLSDAPRTCPSPSPQAPPPPPPQAPPPPSPQAPPLARVIDCAADEECPEGFGCSLASRTARMLLFSSRPLPTRGHCVPL</sequence>
<proteinExistence type="predicted"/>
<reference evidence="3" key="1">
    <citation type="submission" date="2021-01" db="EMBL/GenBank/DDBJ databases">
        <authorList>
            <person name="Corre E."/>
            <person name="Pelletier E."/>
            <person name="Niang G."/>
            <person name="Scheremetjew M."/>
            <person name="Finn R."/>
            <person name="Kale V."/>
            <person name="Holt S."/>
            <person name="Cochrane G."/>
            <person name="Meng A."/>
            <person name="Brown T."/>
            <person name="Cohen L."/>
        </authorList>
    </citation>
    <scope>NUCLEOTIDE SEQUENCE</scope>
    <source>
        <strain evidence="3">CCMP1374</strain>
    </source>
</reference>
<feature type="region of interest" description="Disordered" evidence="1">
    <location>
        <begin position="313"/>
        <end position="339"/>
    </location>
</feature>